<dbReference type="Proteomes" id="UP001163324">
    <property type="component" value="Chromosome 1"/>
</dbReference>
<gene>
    <name evidence="1" type="ORF">N3K66_000129</name>
</gene>
<evidence type="ECO:0000313" key="1">
    <source>
        <dbReference type="EMBL" id="KAI9903600.1"/>
    </source>
</evidence>
<keyword evidence="2" id="KW-1185">Reference proteome</keyword>
<reference evidence="1" key="1">
    <citation type="submission" date="2022-10" db="EMBL/GenBank/DDBJ databases">
        <title>Complete Genome of Trichothecium roseum strain YXFP-22015, a Plant Pathogen Isolated from Citrus.</title>
        <authorList>
            <person name="Wang Y."/>
            <person name="Zhu L."/>
        </authorList>
    </citation>
    <scope>NUCLEOTIDE SEQUENCE</scope>
    <source>
        <strain evidence="1">YXFP-22015</strain>
    </source>
</reference>
<comment type="caution">
    <text evidence="1">The sequence shown here is derived from an EMBL/GenBank/DDBJ whole genome shotgun (WGS) entry which is preliminary data.</text>
</comment>
<accession>A0ACC0VCN9</accession>
<protein>
    <submittedName>
        <fullName evidence="1">Uncharacterized protein</fullName>
    </submittedName>
</protein>
<dbReference type="EMBL" id="CM047940">
    <property type="protein sequence ID" value="KAI9903600.1"/>
    <property type="molecule type" value="Genomic_DNA"/>
</dbReference>
<evidence type="ECO:0000313" key="2">
    <source>
        <dbReference type="Proteomes" id="UP001163324"/>
    </source>
</evidence>
<organism evidence="1 2">
    <name type="scientific">Trichothecium roseum</name>
    <dbReference type="NCBI Taxonomy" id="47278"/>
    <lineage>
        <taxon>Eukaryota</taxon>
        <taxon>Fungi</taxon>
        <taxon>Dikarya</taxon>
        <taxon>Ascomycota</taxon>
        <taxon>Pezizomycotina</taxon>
        <taxon>Sordariomycetes</taxon>
        <taxon>Hypocreomycetidae</taxon>
        <taxon>Hypocreales</taxon>
        <taxon>Hypocreales incertae sedis</taxon>
        <taxon>Trichothecium</taxon>
    </lineage>
</organism>
<proteinExistence type="predicted"/>
<sequence length="598" mass="65686">MELDYALVHVKFTIPLALLLTVVAKPFITTLDVTRITFLVAVAVSATIPWDSYLIRSGVWTYPAGGVLGYSLVDIPCEELFFFVVQTYITGVLYVMCSKPVLLAQYLPAPSVGDSKTEDEGCGRQGWTRKARAIGQVALVSLTAWGALLIRAGGRGTYLGLILAWACPFLFITWSLTGEMILSMPWPATVLPIAIPTVYLWLVDELSLRSGIWTIEDGTKLGVSLFGSLDVEEALFFFLTNTLVVFGIAAFDQAAAACDAFPELFPRPADDLPVRELLMARVCPTPRYDGRRVRAVREAVGRLSRKSRSFYIASSVFPGRVRIDLSLLYSYCRLADDLVDEASSPGEARSWITKLKQHIDLSYRATITASASADTRSFIRTNFPPSARTALEVLPSRILSPESLYSLLDGFATDLEFRDDCGLGAPISDEADLELYASRVASTVGALCLDVVLHHTRRTDDDSAATLYAAAKEMGVALQYINIARDVEVDAAMGRVYLPTTWLSEEGLTPGEAVARPRGPAIEGLRKRLLGKAFLRYRASRKALELLPRSVRGAMTVAVESYMEIGRVLAEGGLRVEGKATVPAWRRMWVVWKTLVLS</sequence>
<name>A0ACC0VCN9_9HYPO</name>